<dbReference type="PANTHER" id="PTHR33164">
    <property type="entry name" value="TRANSCRIPTIONAL REGULATOR, MARR FAMILY"/>
    <property type="match status" value="1"/>
</dbReference>
<dbReference type="AlphaFoldDB" id="A0A2N3R641"/>
<accession>A0A2N3R641</accession>
<dbReference type="InterPro" id="IPR036390">
    <property type="entry name" value="WH_DNA-bd_sf"/>
</dbReference>
<dbReference type="SMART" id="SM00347">
    <property type="entry name" value="HTH_MARR"/>
    <property type="match status" value="1"/>
</dbReference>
<feature type="domain" description="HTH marR-type" evidence="2">
    <location>
        <begin position="29"/>
        <end position="138"/>
    </location>
</feature>
<dbReference type="SUPFAM" id="SSF46785">
    <property type="entry name" value="Winged helix' DNA-binding domain"/>
    <property type="match status" value="1"/>
</dbReference>
<evidence type="ECO:0000259" key="2">
    <source>
        <dbReference type="PROSITE" id="PS50995"/>
    </source>
</evidence>
<name>A0A2N3R641_9BIFI</name>
<protein>
    <submittedName>
        <fullName evidence="3">MarR family transcriptional regulator</fullName>
    </submittedName>
</protein>
<organism evidence="3 4">
    <name type="scientific">Bifidobacterium pseudolongum subsp. globosum</name>
    <dbReference type="NCBI Taxonomy" id="1690"/>
    <lineage>
        <taxon>Bacteria</taxon>
        <taxon>Bacillati</taxon>
        <taxon>Actinomycetota</taxon>
        <taxon>Actinomycetes</taxon>
        <taxon>Bifidobacteriales</taxon>
        <taxon>Bifidobacteriaceae</taxon>
        <taxon>Bifidobacterium</taxon>
    </lineage>
</organism>
<dbReference type="PROSITE" id="PS50995">
    <property type="entry name" value="HTH_MARR_2"/>
    <property type="match status" value="1"/>
</dbReference>
<feature type="region of interest" description="Disordered" evidence="1">
    <location>
        <begin position="1"/>
        <end position="22"/>
    </location>
</feature>
<dbReference type="PANTHER" id="PTHR33164:SF43">
    <property type="entry name" value="HTH-TYPE TRANSCRIPTIONAL REPRESSOR YETL"/>
    <property type="match status" value="1"/>
</dbReference>
<dbReference type="InterPro" id="IPR039422">
    <property type="entry name" value="MarR/SlyA-like"/>
</dbReference>
<sequence length="138" mass="15583">MNVTDARASKVMESKIDGGSDDDARVHENTTLGNWKTRIVDGRRCVKVMAKRLRSFELTVDDWLILDAIAKHGGITMSRIAEETVLPAATLSRLVDRLTDEALVYRKANPFDRRQIQVYVSQRGMHLLEKVADDLEGE</sequence>
<dbReference type="EMBL" id="PCHH01000001">
    <property type="protein sequence ID" value="PKV04821.1"/>
    <property type="molecule type" value="Genomic_DNA"/>
</dbReference>
<dbReference type="GO" id="GO:0003700">
    <property type="term" value="F:DNA-binding transcription factor activity"/>
    <property type="evidence" value="ECO:0007669"/>
    <property type="project" value="InterPro"/>
</dbReference>
<comment type="caution">
    <text evidence="3">The sequence shown here is derived from an EMBL/GenBank/DDBJ whole genome shotgun (WGS) entry which is preliminary data.</text>
</comment>
<dbReference type="GO" id="GO:0006950">
    <property type="term" value="P:response to stress"/>
    <property type="evidence" value="ECO:0007669"/>
    <property type="project" value="TreeGrafter"/>
</dbReference>
<dbReference type="RefSeq" id="WP_101398091.1">
    <property type="nucleotide sequence ID" value="NZ_PCHH01000001.1"/>
</dbReference>
<dbReference type="Pfam" id="PF12802">
    <property type="entry name" value="MarR_2"/>
    <property type="match status" value="1"/>
</dbReference>
<gene>
    <name evidence="3" type="ORF">CQR50_0075</name>
</gene>
<feature type="compositionally biased region" description="Basic and acidic residues" evidence="1">
    <location>
        <begin position="7"/>
        <end position="22"/>
    </location>
</feature>
<evidence type="ECO:0000313" key="4">
    <source>
        <dbReference type="Proteomes" id="UP000233762"/>
    </source>
</evidence>
<dbReference type="Gene3D" id="1.10.10.10">
    <property type="entry name" value="Winged helix-like DNA-binding domain superfamily/Winged helix DNA-binding domain"/>
    <property type="match status" value="1"/>
</dbReference>
<evidence type="ECO:0000256" key="1">
    <source>
        <dbReference type="SAM" id="MobiDB-lite"/>
    </source>
</evidence>
<dbReference type="InterPro" id="IPR000835">
    <property type="entry name" value="HTH_MarR-typ"/>
</dbReference>
<evidence type="ECO:0000313" key="3">
    <source>
        <dbReference type="EMBL" id="PKV04821.1"/>
    </source>
</evidence>
<reference evidence="3 4" key="1">
    <citation type="submission" date="2017-10" db="EMBL/GenBank/DDBJ databases">
        <title>Bifidobacterium genomics.</title>
        <authorList>
            <person name="Lugli G.A."/>
            <person name="Milani C."/>
            <person name="Mancabelli L."/>
        </authorList>
    </citation>
    <scope>NUCLEOTIDE SEQUENCE [LARGE SCALE GENOMIC DNA]</scope>
    <source>
        <strain evidence="3 4">1520B</strain>
    </source>
</reference>
<proteinExistence type="predicted"/>
<dbReference type="InterPro" id="IPR036388">
    <property type="entry name" value="WH-like_DNA-bd_sf"/>
</dbReference>
<dbReference type="Proteomes" id="UP000233762">
    <property type="component" value="Unassembled WGS sequence"/>
</dbReference>